<dbReference type="AlphaFoldDB" id="A0A2P2J172"/>
<proteinExistence type="predicted"/>
<sequence length="59" mass="6432">MIPNAYNMLRGVSISNLEKNYHCDNNSWTGSIGKVIDPKGFPGNQSKITPCPSPLLTVL</sequence>
<protein>
    <submittedName>
        <fullName evidence="1">Uncharacterized protein</fullName>
    </submittedName>
</protein>
<dbReference type="EMBL" id="GGEC01006745">
    <property type="protein sequence ID" value="MBW87228.1"/>
    <property type="molecule type" value="Transcribed_RNA"/>
</dbReference>
<accession>A0A2P2J172</accession>
<reference evidence="1" key="1">
    <citation type="submission" date="2018-02" db="EMBL/GenBank/DDBJ databases">
        <title>Rhizophora mucronata_Transcriptome.</title>
        <authorList>
            <person name="Meera S.P."/>
            <person name="Sreeshan A."/>
            <person name="Augustine A."/>
        </authorList>
    </citation>
    <scope>NUCLEOTIDE SEQUENCE</scope>
    <source>
        <tissue evidence="1">Leaf</tissue>
    </source>
</reference>
<name>A0A2P2J172_RHIMU</name>
<organism evidence="1">
    <name type="scientific">Rhizophora mucronata</name>
    <name type="common">Asiatic mangrove</name>
    <dbReference type="NCBI Taxonomy" id="61149"/>
    <lineage>
        <taxon>Eukaryota</taxon>
        <taxon>Viridiplantae</taxon>
        <taxon>Streptophyta</taxon>
        <taxon>Embryophyta</taxon>
        <taxon>Tracheophyta</taxon>
        <taxon>Spermatophyta</taxon>
        <taxon>Magnoliopsida</taxon>
        <taxon>eudicotyledons</taxon>
        <taxon>Gunneridae</taxon>
        <taxon>Pentapetalae</taxon>
        <taxon>rosids</taxon>
        <taxon>fabids</taxon>
        <taxon>Malpighiales</taxon>
        <taxon>Rhizophoraceae</taxon>
        <taxon>Rhizophora</taxon>
    </lineage>
</organism>
<evidence type="ECO:0000313" key="1">
    <source>
        <dbReference type="EMBL" id="MBW87228.1"/>
    </source>
</evidence>